<dbReference type="FunFam" id="3.30.200.20:FF:000056">
    <property type="entry name" value="Fibrillarin like 1"/>
    <property type="match status" value="1"/>
</dbReference>
<comment type="similarity">
    <text evidence="4">Belongs to the methyltransferase superfamily. Fibrillarin family.</text>
</comment>
<dbReference type="NCBIfam" id="NF003276">
    <property type="entry name" value="PRK04266.1-2"/>
    <property type="match status" value="1"/>
</dbReference>
<evidence type="ECO:0000256" key="16">
    <source>
        <dbReference type="RuleBase" id="RU004914"/>
    </source>
</evidence>
<dbReference type="NCBIfam" id="TIGR00797">
    <property type="entry name" value="matE"/>
    <property type="match status" value="1"/>
</dbReference>
<dbReference type="PROSITE" id="PS00566">
    <property type="entry name" value="FIBRILLARIN"/>
    <property type="match status" value="1"/>
</dbReference>
<comment type="subcellular location">
    <subcellularLocation>
        <location evidence="1">Membrane</location>
        <topology evidence="1">Multi-pass membrane protein</topology>
    </subcellularLocation>
    <subcellularLocation>
        <location evidence="2">Nucleus</location>
        <location evidence="2">Nucleolus</location>
    </subcellularLocation>
</comment>
<dbReference type="SUPFAM" id="SSF53335">
    <property type="entry name" value="S-adenosyl-L-methionine-dependent methyltransferases"/>
    <property type="match status" value="1"/>
</dbReference>
<keyword evidence="7" id="KW-0808">Transferase</keyword>
<dbReference type="OrthoDB" id="1859733at2759"/>
<dbReference type="GO" id="GO:0003723">
    <property type="term" value="F:RNA binding"/>
    <property type="evidence" value="ECO:0007669"/>
    <property type="project" value="UniProtKB-KW"/>
</dbReference>
<dbReference type="EMBL" id="CP097509">
    <property type="protein sequence ID" value="URE20320.1"/>
    <property type="molecule type" value="Genomic_DNA"/>
</dbReference>
<evidence type="ECO:0000313" key="19">
    <source>
        <dbReference type="Proteomes" id="UP001055439"/>
    </source>
</evidence>
<evidence type="ECO:0000313" key="18">
    <source>
        <dbReference type="EMBL" id="URE20320.1"/>
    </source>
</evidence>
<evidence type="ECO:0000256" key="13">
    <source>
        <dbReference type="ARBA" id="ARBA00023242"/>
    </source>
</evidence>
<gene>
    <name evidence="18" type="ORF">MUK42_10525</name>
</gene>
<dbReference type="CDD" id="cd02440">
    <property type="entry name" value="AdoMet_MTases"/>
    <property type="match status" value="1"/>
</dbReference>
<keyword evidence="13" id="KW-0539">Nucleus</keyword>
<comment type="catalytic activity">
    <reaction evidence="15">
        <text>a ribonucleotide in rRNA + S-adenosyl-L-methionine = a 2'-O-methylribonucleotide in rRNA + S-adenosyl-L-homocysteine + H(+)</text>
        <dbReference type="Rhea" id="RHEA:48628"/>
        <dbReference type="Rhea" id="RHEA-COMP:12164"/>
        <dbReference type="Rhea" id="RHEA-COMP:12165"/>
        <dbReference type="ChEBI" id="CHEBI:15378"/>
        <dbReference type="ChEBI" id="CHEBI:57856"/>
        <dbReference type="ChEBI" id="CHEBI:59789"/>
        <dbReference type="ChEBI" id="CHEBI:90675"/>
        <dbReference type="ChEBI" id="CHEBI:90676"/>
    </reaction>
    <physiologicalReaction direction="left-to-right" evidence="15">
        <dbReference type="Rhea" id="RHEA:48629"/>
    </physiologicalReaction>
</comment>
<comment type="similarity">
    <text evidence="3 16">Belongs to the multi antimicrobial extrusion (MATE) (TC 2.A.66.1) family.</text>
</comment>
<evidence type="ECO:0000256" key="14">
    <source>
        <dbReference type="ARBA" id="ARBA00023274"/>
    </source>
</evidence>
<dbReference type="GO" id="GO:0032259">
    <property type="term" value="P:methylation"/>
    <property type="evidence" value="ECO:0007669"/>
    <property type="project" value="UniProtKB-KW"/>
</dbReference>
<evidence type="ECO:0000256" key="15">
    <source>
        <dbReference type="ARBA" id="ARBA00050519"/>
    </source>
</evidence>
<dbReference type="GO" id="GO:0006364">
    <property type="term" value="P:rRNA processing"/>
    <property type="evidence" value="ECO:0007669"/>
    <property type="project" value="UniProtKB-KW"/>
</dbReference>
<dbReference type="GO" id="GO:0042910">
    <property type="term" value="F:xenobiotic transmembrane transporter activity"/>
    <property type="evidence" value="ECO:0007669"/>
    <property type="project" value="InterPro"/>
</dbReference>
<feature type="transmembrane region" description="Helical" evidence="16">
    <location>
        <begin position="350"/>
        <end position="373"/>
    </location>
</feature>
<dbReference type="Proteomes" id="UP001055439">
    <property type="component" value="Chromosome 7"/>
</dbReference>
<feature type="transmembrane region" description="Helical" evidence="16">
    <location>
        <begin position="200"/>
        <end position="223"/>
    </location>
</feature>
<dbReference type="GO" id="GO:0015297">
    <property type="term" value="F:antiporter activity"/>
    <property type="evidence" value="ECO:0007669"/>
    <property type="project" value="InterPro"/>
</dbReference>
<proteinExistence type="inferred from homology"/>
<evidence type="ECO:0000256" key="3">
    <source>
        <dbReference type="ARBA" id="ARBA00010199"/>
    </source>
</evidence>
<feature type="transmembrane region" description="Helical" evidence="16">
    <location>
        <begin position="169"/>
        <end position="188"/>
    </location>
</feature>
<keyword evidence="8" id="KW-0949">S-adenosyl-L-methionine</keyword>
<dbReference type="GO" id="GO:1990961">
    <property type="term" value="P:xenobiotic detoxification by transmembrane export across the plasma membrane"/>
    <property type="evidence" value="ECO:0007669"/>
    <property type="project" value="InterPro"/>
</dbReference>
<dbReference type="CDD" id="cd13132">
    <property type="entry name" value="MATE_eukaryotic"/>
    <property type="match status" value="1"/>
</dbReference>
<feature type="compositionally biased region" description="Basic and acidic residues" evidence="17">
    <location>
        <begin position="11"/>
        <end position="35"/>
    </location>
</feature>
<feature type="transmembrane region" description="Helical" evidence="16">
    <location>
        <begin position="91"/>
        <end position="115"/>
    </location>
</feature>
<protein>
    <recommendedName>
        <fullName evidence="16">Protein DETOXIFICATION</fullName>
    </recommendedName>
    <alternativeName>
        <fullName evidence="16">Multidrug and toxic compound extrusion protein</fullName>
    </alternativeName>
</protein>
<keyword evidence="5" id="KW-0698">rRNA processing</keyword>
<reference evidence="18" key="1">
    <citation type="submission" date="2022-05" db="EMBL/GenBank/DDBJ databases">
        <title>The Musa troglodytarum L. genome provides insights into the mechanism of non-climacteric behaviour and enrichment of carotenoids.</title>
        <authorList>
            <person name="Wang J."/>
        </authorList>
    </citation>
    <scope>NUCLEOTIDE SEQUENCE</scope>
    <source>
        <tissue evidence="18">Leaf</tissue>
    </source>
</reference>
<evidence type="ECO:0000256" key="12">
    <source>
        <dbReference type="ARBA" id="ARBA00023136"/>
    </source>
</evidence>
<keyword evidence="9 16" id="KW-0812">Transmembrane</keyword>
<feature type="transmembrane region" description="Helical" evidence="16">
    <location>
        <begin position="273"/>
        <end position="293"/>
    </location>
</feature>
<dbReference type="FunFam" id="3.40.50.150:FF:000001">
    <property type="entry name" value="Fibrillarin like 1"/>
    <property type="match status" value="1"/>
</dbReference>
<evidence type="ECO:0000256" key="9">
    <source>
        <dbReference type="ARBA" id="ARBA00022692"/>
    </source>
</evidence>
<dbReference type="AlphaFoldDB" id="A0A9E7GSK8"/>
<feature type="transmembrane region" description="Helical" evidence="16">
    <location>
        <begin position="229"/>
        <end position="252"/>
    </location>
</feature>
<evidence type="ECO:0000256" key="11">
    <source>
        <dbReference type="ARBA" id="ARBA00022989"/>
    </source>
</evidence>
<evidence type="ECO:0000256" key="2">
    <source>
        <dbReference type="ARBA" id="ARBA00004604"/>
    </source>
</evidence>
<dbReference type="Pfam" id="PF01269">
    <property type="entry name" value="Fibrillarin"/>
    <property type="match status" value="1"/>
</dbReference>
<keyword evidence="19" id="KW-1185">Reference proteome</keyword>
<dbReference type="InterPro" id="IPR000692">
    <property type="entry name" value="Fibrillarin"/>
</dbReference>
<evidence type="ECO:0000256" key="4">
    <source>
        <dbReference type="ARBA" id="ARBA00010632"/>
    </source>
</evidence>
<dbReference type="GO" id="GO:0008168">
    <property type="term" value="F:methyltransferase activity"/>
    <property type="evidence" value="ECO:0007669"/>
    <property type="project" value="UniProtKB-KW"/>
</dbReference>
<dbReference type="GO" id="GO:1990904">
    <property type="term" value="C:ribonucleoprotein complex"/>
    <property type="evidence" value="ECO:0007669"/>
    <property type="project" value="UniProtKB-KW"/>
</dbReference>
<dbReference type="InterPro" id="IPR045069">
    <property type="entry name" value="MATE_euk"/>
</dbReference>
<sequence>MEQPLLQQADEESRLRRSDGGEAEGVSEKKAEDYPPVREAREAREVLVAESKKLWTIGAPITFNILCLYGFCSITQMFVGHIGNLELSAVAIALNVVYLFNFGFLLGMGSALETLCGQAFGAGRVGMLGVYMQRSWIILVASSILLCLLYIFATPVLKLIGQEDDIADLAGKFTISIIPQLFAIAFNFPAQKFLQAQSKVLVMAWIGFVALLLHVGMLALFIFVFDWGLAGAAAAFNISGWVVSLAQIAYIVGWCKDGWTGLSRSAFRDLWAFVRLSFASAVMLCLEIWYMMILTVLTGHLTNAEVAVGSISICMNINGWEGMIFIGLNAAISVRVSNELGAGRPRATKYAVIVILLQSLAIGLICMVLVLATRNYFSIIFTSDKEMQRAVAKIAYLLGITMLDVSFEAGIAVGGGWQGLVAYINLGCYYCFGLPLGFVLGFLLHFGVQGIWIGILGGIFLQTVVLFFVIWKTDWSAEVKDLQIMRHPKRQHECSCGEEEKRKKLKPDLHLLLAFSKFIWMPPSADAQRKRRRSLNGRLSVPHLEVSAHALAPPETLGADMRPPRGGGFRGRSDGGGGRGRGRGGGGRGGGFEGRGGGRGRGGGAGGRGGRGGRGRGGGRGGGMKGGSRVVVQPHRHDGVFVAKGKEDALCTKNMVPGEAVYGEKRVSVQVIRLRPSPLLISVSGLNVDIRVCLSPDYVAFILQNEDGSKVEYRVWNPFRSKLAAAILGGVDNIWIAPGTRVLYLGAASGTTVSHVSDLVGPTGVVYAVEFSHRSGRDLVNMAKKRTNVIPIIEDARHPARYRMLVGMVDVIFSDVAQPDQARILALNASYFLKNGGHFVISIKANCIDSTVPAEAVFAQEVKKLQAEQFKPSEQVTLEPFERDHACVVGGYRMPKKQKVSTGS</sequence>
<evidence type="ECO:0000256" key="17">
    <source>
        <dbReference type="SAM" id="MobiDB-lite"/>
    </source>
</evidence>
<feature type="transmembrane region" description="Helical" evidence="16">
    <location>
        <begin position="394"/>
        <end position="414"/>
    </location>
</feature>
<feature type="transmembrane region" description="Helical" evidence="16">
    <location>
        <begin position="54"/>
        <end position="79"/>
    </location>
</feature>
<dbReference type="Pfam" id="PF01554">
    <property type="entry name" value="MatE"/>
    <property type="match status" value="2"/>
</dbReference>
<dbReference type="Gene3D" id="3.30.200.20">
    <property type="entry name" value="Phosphorylase Kinase, domain 1"/>
    <property type="match status" value="1"/>
</dbReference>
<dbReference type="GO" id="GO:0016020">
    <property type="term" value="C:membrane"/>
    <property type="evidence" value="ECO:0007669"/>
    <property type="project" value="UniProtKB-SubCell"/>
</dbReference>
<evidence type="ECO:0000256" key="8">
    <source>
        <dbReference type="ARBA" id="ARBA00022691"/>
    </source>
</evidence>
<dbReference type="Gene3D" id="3.40.50.150">
    <property type="entry name" value="Vaccinia Virus protein VP39"/>
    <property type="match status" value="1"/>
</dbReference>
<feature type="compositionally biased region" description="Gly residues" evidence="17">
    <location>
        <begin position="565"/>
        <end position="626"/>
    </location>
</feature>
<dbReference type="PANTHER" id="PTHR11206">
    <property type="entry name" value="MULTIDRUG RESISTANCE PROTEIN"/>
    <property type="match status" value="1"/>
</dbReference>
<organism evidence="18 19">
    <name type="scientific">Musa troglodytarum</name>
    <name type="common">fe'i banana</name>
    <dbReference type="NCBI Taxonomy" id="320322"/>
    <lineage>
        <taxon>Eukaryota</taxon>
        <taxon>Viridiplantae</taxon>
        <taxon>Streptophyta</taxon>
        <taxon>Embryophyta</taxon>
        <taxon>Tracheophyta</taxon>
        <taxon>Spermatophyta</taxon>
        <taxon>Magnoliopsida</taxon>
        <taxon>Liliopsida</taxon>
        <taxon>Zingiberales</taxon>
        <taxon>Musaceae</taxon>
        <taxon>Musa</taxon>
    </lineage>
</organism>
<evidence type="ECO:0000256" key="5">
    <source>
        <dbReference type="ARBA" id="ARBA00022552"/>
    </source>
</evidence>
<evidence type="ECO:0000256" key="6">
    <source>
        <dbReference type="ARBA" id="ARBA00022603"/>
    </source>
</evidence>
<feature type="transmembrane region" description="Helical" evidence="16">
    <location>
        <begin position="420"/>
        <end position="444"/>
    </location>
</feature>
<keyword evidence="14" id="KW-0687">Ribonucleoprotein</keyword>
<dbReference type="InterPro" id="IPR020813">
    <property type="entry name" value="Fibrillarin_CS"/>
</dbReference>
<dbReference type="GO" id="GO:0005730">
    <property type="term" value="C:nucleolus"/>
    <property type="evidence" value="ECO:0007669"/>
    <property type="project" value="UniProtKB-SubCell"/>
</dbReference>
<name>A0A9E7GSK8_9LILI</name>
<evidence type="ECO:0000256" key="7">
    <source>
        <dbReference type="ARBA" id="ARBA00022679"/>
    </source>
</evidence>
<feature type="transmembrane region" description="Helical" evidence="16">
    <location>
        <begin position="136"/>
        <end position="157"/>
    </location>
</feature>
<evidence type="ECO:0000256" key="10">
    <source>
        <dbReference type="ARBA" id="ARBA00022884"/>
    </source>
</evidence>
<keyword evidence="12 16" id="KW-0472">Membrane</keyword>
<dbReference type="InterPro" id="IPR002528">
    <property type="entry name" value="MATE_fam"/>
</dbReference>
<accession>A0A9E7GSK8</accession>
<dbReference type="InterPro" id="IPR029063">
    <property type="entry name" value="SAM-dependent_MTases_sf"/>
</dbReference>
<dbReference type="SMART" id="SM01206">
    <property type="entry name" value="Fibrillarin"/>
    <property type="match status" value="1"/>
</dbReference>
<feature type="region of interest" description="Disordered" evidence="17">
    <location>
        <begin position="1"/>
        <end position="35"/>
    </location>
</feature>
<keyword evidence="6" id="KW-0489">Methyltransferase</keyword>
<feature type="region of interest" description="Disordered" evidence="17">
    <location>
        <begin position="546"/>
        <end position="630"/>
    </location>
</feature>
<keyword evidence="10" id="KW-0694">RNA-binding</keyword>
<dbReference type="HAMAP" id="MF_00351">
    <property type="entry name" value="RNA_methyltransf_FlpA"/>
    <property type="match status" value="1"/>
</dbReference>
<evidence type="ECO:0000256" key="1">
    <source>
        <dbReference type="ARBA" id="ARBA00004141"/>
    </source>
</evidence>
<feature type="transmembrane region" description="Helical" evidence="16">
    <location>
        <begin position="451"/>
        <end position="471"/>
    </location>
</feature>
<keyword evidence="11 16" id="KW-1133">Transmembrane helix</keyword>